<dbReference type="InterPro" id="IPR045864">
    <property type="entry name" value="aa-tRNA-synth_II/BPL/LPL"/>
</dbReference>
<dbReference type="Gene3D" id="3.30.930.10">
    <property type="entry name" value="Bira Bifunctional Protein, Domain 2"/>
    <property type="match status" value="1"/>
</dbReference>
<evidence type="ECO:0000256" key="8">
    <source>
        <dbReference type="HAMAP-Rule" id="MF_00125"/>
    </source>
</evidence>
<dbReference type="PIRSF" id="PIRSF001549">
    <property type="entry name" value="His-tRNA_synth"/>
    <property type="match status" value="1"/>
</dbReference>
<dbReference type="PANTHER" id="PTHR43707">
    <property type="entry name" value="HISTIDYL-TRNA SYNTHETASE"/>
    <property type="match status" value="1"/>
</dbReference>
<dbReference type="Proteomes" id="UP000005139">
    <property type="component" value="Unassembled WGS sequence"/>
</dbReference>
<keyword evidence="6 8" id="KW-0963">Cytoplasm</keyword>
<keyword evidence="8" id="KW-0368">Histidine biosynthesis</keyword>
<dbReference type="SUPFAM" id="SSF55681">
    <property type="entry name" value="Class II aaRS and biotin synthetases"/>
    <property type="match status" value="1"/>
</dbReference>
<comment type="subcellular location">
    <subcellularLocation>
        <location evidence="1 8">Cytoplasm</location>
    </subcellularLocation>
</comment>
<dbReference type="EMBL" id="AAWL01000001">
    <property type="protein sequence ID" value="EAX49013.1"/>
    <property type="molecule type" value="Genomic_DNA"/>
</dbReference>
<sequence length="395" mass="43332">MSQNEFVPQIPYGTRDFLPRDAKKKRLVESALAGLFTRWGYDEVITPTFEYLDILSVGADQELVQHMFKFLDKNNRLLALRPDMTTPIARVAATRLREQPAPLRLFYLTNVFRYEQAQAGRQCEFYQAGVELMGMAGPAADAEVVALAAAAMREAGLTVFQISLGQVEFINGLMNECELPQAERQRIKNCLVQRDLVGLDEALAASSLSPAGQVLFKRIPLLHGRENMLDAAYGMVSNDMSRRALDNLAEIYRLLEYYGVSGHVSFDLGIIRNFDYYTGAVFEGYTPGLGFPLCGGGRYDGMVGAFGVEYPATGFALGIERLMLALERQGLTPDGNAKDVYIGWAPGRLNEAIALAGELRAAGRIVGLGLQPQDKAAAEACRQAMGYANLIYVGG</sequence>
<dbReference type="GO" id="GO:0004821">
    <property type="term" value="F:histidine-tRNA ligase activity"/>
    <property type="evidence" value="ECO:0007669"/>
    <property type="project" value="TreeGrafter"/>
</dbReference>
<dbReference type="PROSITE" id="PS50862">
    <property type="entry name" value="AA_TRNA_LIGASE_II"/>
    <property type="match status" value="1"/>
</dbReference>
<evidence type="ECO:0000259" key="10">
    <source>
        <dbReference type="PROSITE" id="PS50862"/>
    </source>
</evidence>
<gene>
    <name evidence="8" type="primary">hisZ</name>
    <name evidence="11" type="ORF">TcarDRAFT_2702</name>
</gene>
<comment type="pathway">
    <text evidence="2 8">Amino-acid biosynthesis; L-histidine biosynthesis; L-histidine from 5-phospho-alpha-D-ribose 1-diphosphate: step 1/9.</text>
</comment>
<accession>A1HMH3</accession>
<comment type="miscellaneous">
    <text evidence="8">This function is generally fulfilled by the C-terminal part of HisG, which is missing in some bacteria such as this one.</text>
</comment>
<feature type="binding site" evidence="9">
    <location>
        <position position="131"/>
    </location>
    <ligand>
        <name>L-histidine</name>
        <dbReference type="ChEBI" id="CHEBI:57595"/>
    </ligand>
</feature>
<evidence type="ECO:0000256" key="7">
    <source>
        <dbReference type="ARBA" id="ARBA00025246"/>
    </source>
</evidence>
<dbReference type="PANTHER" id="PTHR43707:SF1">
    <property type="entry name" value="HISTIDINE--TRNA LIGASE, MITOCHONDRIAL-RELATED"/>
    <property type="match status" value="1"/>
</dbReference>
<keyword evidence="12" id="KW-1185">Reference proteome</keyword>
<feature type="binding site" evidence="9">
    <location>
        <begin position="276"/>
        <end position="277"/>
    </location>
    <ligand>
        <name>L-histidine</name>
        <dbReference type="ChEBI" id="CHEBI:57595"/>
    </ligand>
</feature>
<name>A1HMH3_9FIRM</name>
<dbReference type="GO" id="GO:0006427">
    <property type="term" value="P:histidyl-tRNA aminoacylation"/>
    <property type="evidence" value="ECO:0007669"/>
    <property type="project" value="TreeGrafter"/>
</dbReference>
<dbReference type="RefSeq" id="WP_007288219.1">
    <property type="nucleotide sequence ID" value="NZ_AAWL01000001.1"/>
</dbReference>
<evidence type="ECO:0000313" key="12">
    <source>
        <dbReference type="Proteomes" id="UP000005139"/>
    </source>
</evidence>
<dbReference type="OrthoDB" id="9800814at2"/>
<organism evidence="11 12">
    <name type="scientific">Thermosinus carboxydivorans Nor1</name>
    <dbReference type="NCBI Taxonomy" id="401526"/>
    <lineage>
        <taxon>Bacteria</taxon>
        <taxon>Bacillati</taxon>
        <taxon>Bacillota</taxon>
        <taxon>Negativicutes</taxon>
        <taxon>Selenomonadales</taxon>
        <taxon>Sporomusaceae</taxon>
        <taxon>Thermosinus</taxon>
    </lineage>
</organism>
<evidence type="ECO:0000256" key="3">
    <source>
        <dbReference type="ARBA" id="ARBA00005539"/>
    </source>
</evidence>
<protein>
    <recommendedName>
        <fullName evidence="5 8">ATP phosphoribosyltransferase regulatory subunit</fullName>
    </recommendedName>
</protein>
<evidence type="ECO:0000256" key="1">
    <source>
        <dbReference type="ARBA" id="ARBA00004496"/>
    </source>
</evidence>
<comment type="caution">
    <text evidence="11">The sequence shown here is derived from an EMBL/GenBank/DDBJ whole genome shotgun (WGS) entry which is preliminary data.</text>
</comment>
<evidence type="ECO:0000313" key="11">
    <source>
        <dbReference type="EMBL" id="EAX49013.1"/>
    </source>
</evidence>
<feature type="binding site" evidence="9">
    <location>
        <position position="272"/>
    </location>
    <ligand>
        <name>L-histidine</name>
        <dbReference type="ChEBI" id="CHEBI:57595"/>
    </ligand>
</feature>
<proteinExistence type="inferred from homology"/>
<dbReference type="InterPro" id="IPR006195">
    <property type="entry name" value="aa-tRNA-synth_II"/>
</dbReference>
<dbReference type="UniPathway" id="UPA00031">
    <property type="reaction ID" value="UER00006"/>
</dbReference>
<comment type="similarity">
    <text evidence="3 8">Belongs to the class-II aminoacyl-tRNA synthetase family. HisZ subfamily.</text>
</comment>
<dbReference type="HAMAP" id="MF_00125">
    <property type="entry name" value="HisZ"/>
    <property type="match status" value="1"/>
</dbReference>
<dbReference type="GO" id="GO:0005737">
    <property type="term" value="C:cytoplasm"/>
    <property type="evidence" value="ECO:0007669"/>
    <property type="project" value="UniProtKB-SubCell"/>
</dbReference>
<dbReference type="eggNOG" id="COG3705">
    <property type="taxonomic scope" value="Bacteria"/>
</dbReference>
<dbReference type="Pfam" id="PF13393">
    <property type="entry name" value="tRNA-synt_His"/>
    <property type="match status" value="1"/>
</dbReference>
<feature type="binding site" evidence="9">
    <location>
        <begin position="83"/>
        <end position="85"/>
    </location>
    <ligand>
        <name>L-histidine</name>
        <dbReference type="ChEBI" id="CHEBI:57595"/>
    </ligand>
</feature>
<reference evidence="11 12" key="2">
    <citation type="submission" date="2007-01" db="EMBL/GenBank/DDBJ databases">
        <title>Sequencing of the draft genome and assembly of Thermosinus carboxydivorans Nor1.</title>
        <authorList>
            <consortium name="US DOE Joint Genome Institute (JGI-PGF)"/>
            <person name="Copeland A."/>
            <person name="Lucas S."/>
            <person name="Lapidus A."/>
            <person name="Barry K."/>
            <person name="Glavina del Rio T."/>
            <person name="Dalin E."/>
            <person name="Tice H."/>
            <person name="Bruce D."/>
            <person name="Pitluck S."/>
            <person name="Richardson P."/>
        </authorList>
    </citation>
    <scope>NUCLEOTIDE SEQUENCE [LARGE SCALE GENOMIC DNA]</scope>
    <source>
        <strain evidence="11 12">Nor1</strain>
    </source>
</reference>
<keyword evidence="8" id="KW-0028">Amino-acid biosynthesis</keyword>
<feature type="domain" description="Aminoacyl-transfer RNA synthetases class-II family profile" evidence="10">
    <location>
        <begin position="28"/>
        <end position="346"/>
    </location>
</feature>
<dbReference type="CDD" id="cd00773">
    <property type="entry name" value="HisRS-like_core"/>
    <property type="match status" value="1"/>
</dbReference>
<dbReference type="InterPro" id="IPR041715">
    <property type="entry name" value="HisRS-like_core"/>
</dbReference>
<comment type="function">
    <text evidence="7 8">Required for the first step of histidine biosynthesis. May allow the feedback regulation of ATP phosphoribosyltransferase activity by histidine.</text>
</comment>
<dbReference type="GO" id="GO:0016740">
    <property type="term" value="F:transferase activity"/>
    <property type="evidence" value="ECO:0007669"/>
    <property type="project" value="UniProtKB-ARBA"/>
</dbReference>
<dbReference type="InterPro" id="IPR004516">
    <property type="entry name" value="HisRS/HisZ"/>
</dbReference>
<evidence type="ECO:0000256" key="5">
    <source>
        <dbReference type="ARBA" id="ARBA00020397"/>
    </source>
</evidence>
<comment type="subunit">
    <text evidence="4 8">Heteromultimer composed of HisG and HisZ subunits.</text>
</comment>
<evidence type="ECO:0000256" key="2">
    <source>
        <dbReference type="ARBA" id="ARBA00004667"/>
    </source>
</evidence>
<dbReference type="NCBIfam" id="TIGR00443">
    <property type="entry name" value="hisZ_biosyn_reg"/>
    <property type="match status" value="1"/>
</dbReference>
<dbReference type="GO" id="GO:0000105">
    <property type="term" value="P:L-histidine biosynthetic process"/>
    <property type="evidence" value="ECO:0007669"/>
    <property type="project" value="UniProtKB-UniRule"/>
</dbReference>
<keyword evidence="11" id="KW-0436">Ligase</keyword>
<reference evidence="11 12" key="1">
    <citation type="submission" date="2007-01" db="EMBL/GenBank/DDBJ databases">
        <title>Annotation of the draft genome assembly of Thermosinus carboxydivorans Nor1.</title>
        <authorList>
            <consortium name="US DOE Joint Genome Institute (JGI-ORNL)"/>
            <person name="Larimer F."/>
            <person name="Land M."/>
            <person name="Hauser L."/>
        </authorList>
    </citation>
    <scope>NUCLEOTIDE SEQUENCE [LARGE SCALE GENOMIC DNA]</scope>
    <source>
        <strain evidence="11 12">Nor1</strain>
    </source>
</reference>
<feature type="binding site" evidence="9">
    <location>
        <position position="113"/>
    </location>
    <ligand>
        <name>L-histidine</name>
        <dbReference type="ChEBI" id="CHEBI:57595"/>
    </ligand>
</feature>
<evidence type="ECO:0000256" key="6">
    <source>
        <dbReference type="ARBA" id="ARBA00022490"/>
    </source>
</evidence>
<evidence type="ECO:0000256" key="4">
    <source>
        <dbReference type="ARBA" id="ARBA00011496"/>
    </source>
</evidence>
<evidence type="ECO:0000256" key="9">
    <source>
        <dbReference type="PIRSR" id="PIRSR001549-1"/>
    </source>
</evidence>
<feature type="binding site" evidence="9">
    <location>
        <position position="127"/>
    </location>
    <ligand>
        <name>L-histidine</name>
        <dbReference type="ChEBI" id="CHEBI:57595"/>
    </ligand>
</feature>
<dbReference type="GO" id="GO:0140096">
    <property type="term" value="F:catalytic activity, acting on a protein"/>
    <property type="evidence" value="ECO:0007669"/>
    <property type="project" value="UniProtKB-ARBA"/>
</dbReference>
<dbReference type="InterPro" id="IPR004517">
    <property type="entry name" value="HisZ"/>
</dbReference>
<dbReference type="AlphaFoldDB" id="A1HMH3"/>